<protein>
    <submittedName>
        <fullName evidence="1">Uncharacterized protein</fullName>
    </submittedName>
</protein>
<comment type="caution">
    <text evidence="1">The sequence shown here is derived from an EMBL/GenBank/DDBJ whole genome shotgun (WGS) entry which is preliminary data.</text>
</comment>
<dbReference type="Proteomes" id="UP001501757">
    <property type="component" value="Unassembled WGS sequence"/>
</dbReference>
<gene>
    <name evidence="1" type="ORF">GCM10009092_29260</name>
</gene>
<organism evidence="1 2">
    <name type="scientific">Bowmanella denitrificans</name>
    <dbReference type="NCBI Taxonomy" id="366582"/>
    <lineage>
        <taxon>Bacteria</taxon>
        <taxon>Pseudomonadati</taxon>
        <taxon>Pseudomonadota</taxon>
        <taxon>Gammaproteobacteria</taxon>
        <taxon>Alteromonadales</taxon>
        <taxon>Alteromonadaceae</taxon>
        <taxon>Bowmanella</taxon>
    </lineage>
</organism>
<keyword evidence="2" id="KW-1185">Reference proteome</keyword>
<name>A0ABN0XFP0_9ALTE</name>
<evidence type="ECO:0000313" key="1">
    <source>
        <dbReference type="EMBL" id="GAA0362999.1"/>
    </source>
</evidence>
<evidence type="ECO:0000313" key="2">
    <source>
        <dbReference type="Proteomes" id="UP001501757"/>
    </source>
</evidence>
<proteinExistence type="predicted"/>
<reference evidence="1 2" key="1">
    <citation type="journal article" date="2019" name="Int. J. Syst. Evol. Microbiol.">
        <title>The Global Catalogue of Microorganisms (GCM) 10K type strain sequencing project: providing services to taxonomists for standard genome sequencing and annotation.</title>
        <authorList>
            <consortium name="The Broad Institute Genomics Platform"/>
            <consortium name="The Broad Institute Genome Sequencing Center for Infectious Disease"/>
            <person name="Wu L."/>
            <person name="Ma J."/>
        </authorList>
    </citation>
    <scope>NUCLEOTIDE SEQUENCE [LARGE SCALE GENOMIC DNA]</scope>
    <source>
        <strain evidence="1 2">JCM 13378</strain>
    </source>
</reference>
<sequence>MLVESVRLTLGAELQALKAMTAIAYMRVLILDISIPALGVGVSRQFYLSFAAIHMYAR</sequence>
<accession>A0ABN0XFP0</accession>
<dbReference type="EMBL" id="BAAAEI010000015">
    <property type="protein sequence ID" value="GAA0362999.1"/>
    <property type="molecule type" value="Genomic_DNA"/>
</dbReference>